<dbReference type="EMBL" id="SACP01000035">
    <property type="protein sequence ID" value="RVU14140.1"/>
    <property type="molecule type" value="Genomic_DNA"/>
</dbReference>
<dbReference type="PANTHER" id="PTHR43628">
    <property type="entry name" value="ACTIVATOR OF C KINASE PROTEIN 1-RELATED"/>
    <property type="match status" value="1"/>
</dbReference>
<dbReference type="SUPFAM" id="SSF81901">
    <property type="entry name" value="HCP-like"/>
    <property type="match status" value="1"/>
</dbReference>
<dbReference type="InterPro" id="IPR011990">
    <property type="entry name" value="TPR-like_helical_dom_sf"/>
</dbReference>
<proteinExistence type="predicted"/>
<dbReference type="Proteomes" id="UP000286997">
    <property type="component" value="Unassembled WGS sequence"/>
</dbReference>
<evidence type="ECO:0000313" key="1">
    <source>
        <dbReference type="EMBL" id="RVU14140.1"/>
    </source>
</evidence>
<reference evidence="1 2" key="1">
    <citation type="submission" date="2019-01" db="EMBL/GenBank/DDBJ databases">
        <authorList>
            <person name="Chen W.-M."/>
        </authorList>
    </citation>
    <scope>NUCLEOTIDE SEQUENCE [LARGE SCALE GENOMIC DNA]</scope>
    <source>
        <strain evidence="1 2">TER-1</strain>
    </source>
</reference>
<protein>
    <submittedName>
        <fullName evidence="1">Sel1 repeat family protein</fullName>
    </submittedName>
</protein>
<gene>
    <name evidence="1" type="ORF">EOE48_24630</name>
</gene>
<name>A0A437NVT4_9HYPH</name>
<dbReference type="SMART" id="SM00671">
    <property type="entry name" value="SEL1"/>
    <property type="match status" value="4"/>
</dbReference>
<dbReference type="AlphaFoldDB" id="A0A437NVT4"/>
<keyword evidence="2" id="KW-1185">Reference proteome</keyword>
<dbReference type="Gene3D" id="1.25.40.10">
    <property type="entry name" value="Tetratricopeptide repeat domain"/>
    <property type="match status" value="1"/>
</dbReference>
<accession>A0A437NVT4</accession>
<organism evidence="1 2">
    <name type="scientific">Methylobacterium oryzihabitans</name>
    <dbReference type="NCBI Taxonomy" id="2499852"/>
    <lineage>
        <taxon>Bacteria</taxon>
        <taxon>Pseudomonadati</taxon>
        <taxon>Pseudomonadota</taxon>
        <taxon>Alphaproteobacteria</taxon>
        <taxon>Hyphomicrobiales</taxon>
        <taxon>Methylobacteriaceae</taxon>
        <taxon>Methylobacterium</taxon>
    </lineage>
</organism>
<dbReference type="PANTHER" id="PTHR43628:SF1">
    <property type="entry name" value="CHITIN SYNTHASE REGULATORY FACTOR 2-RELATED"/>
    <property type="match status" value="1"/>
</dbReference>
<dbReference type="InterPro" id="IPR006597">
    <property type="entry name" value="Sel1-like"/>
</dbReference>
<dbReference type="InterPro" id="IPR052945">
    <property type="entry name" value="Mitotic_Regulator"/>
</dbReference>
<dbReference type="Pfam" id="PF08238">
    <property type="entry name" value="Sel1"/>
    <property type="match status" value="4"/>
</dbReference>
<evidence type="ECO:0000313" key="2">
    <source>
        <dbReference type="Proteomes" id="UP000286997"/>
    </source>
</evidence>
<dbReference type="RefSeq" id="WP_127733532.1">
    <property type="nucleotide sequence ID" value="NZ_SACP01000035.1"/>
</dbReference>
<dbReference type="OrthoDB" id="9790300at2"/>
<sequence>MAGGRIARWGEADGTGPTLERLRRLTPAEWTTLLARDGEALDWIRLAAGHGFRAAQVVLGQVCLDGVRVPRDPDAAFGWFSRAARLGSLDAVNMVGRCHELGWGVPADHAEALRHYRRAGEAGHAWGQYNAGTLLLYGEVARDHAAARAWFARAADQGHAKAMGMLGRCCEEGWGGPVEPGAALRWYRRAAEGGDGWAQFNLGRRLAGAGRRDEALAWIGRAVAGGEANCLRAIGPVLLRHDDPAFRALGARALGTGPAAAASRPGRARRPVAAAAGLWMLAGLRRTAGPPERTCVGKPTLRLPGSSSCCGVVSQKRPPRLRNLLRRR</sequence>
<comment type="caution">
    <text evidence="1">The sequence shown here is derived from an EMBL/GenBank/DDBJ whole genome shotgun (WGS) entry which is preliminary data.</text>
</comment>